<dbReference type="PANTHER" id="PTHR34272">
    <property type="entry name" value="EXPRESSED PROTEIN"/>
    <property type="match status" value="1"/>
</dbReference>
<evidence type="ECO:0000313" key="3">
    <source>
        <dbReference type="EMBL" id="KAF5821700.1"/>
    </source>
</evidence>
<evidence type="ECO:0000313" key="4">
    <source>
        <dbReference type="EMBL" id="OTG36798.1"/>
    </source>
</evidence>
<dbReference type="STRING" id="4232.A0A251VMK8"/>
<reference evidence="3 5" key="1">
    <citation type="journal article" date="2017" name="Nature">
        <title>The sunflower genome provides insights into oil metabolism, flowering and Asterid evolution.</title>
        <authorList>
            <person name="Badouin H."/>
            <person name="Gouzy J."/>
            <person name="Grassa C.J."/>
            <person name="Murat F."/>
            <person name="Staton S.E."/>
            <person name="Cottret L."/>
            <person name="Lelandais-Briere C."/>
            <person name="Owens G.L."/>
            <person name="Carrere S."/>
            <person name="Mayjonade B."/>
            <person name="Legrand L."/>
            <person name="Gill N."/>
            <person name="Kane N.C."/>
            <person name="Bowers J.E."/>
            <person name="Hubner S."/>
            <person name="Bellec A."/>
            <person name="Berard A."/>
            <person name="Berges H."/>
            <person name="Blanchet N."/>
            <person name="Boniface M.C."/>
            <person name="Brunel D."/>
            <person name="Catrice O."/>
            <person name="Chaidir N."/>
            <person name="Claudel C."/>
            <person name="Donnadieu C."/>
            <person name="Faraut T."/>
            <person name="Fievet G."/>
            <person name="Helmstetter N."/>
            <person name="King M."/>
            <person name="Knapp S.J."/>
            <person name="Lai Z."/>
            <person name="Le Paslier M.C."/>
            <person name="Lippi Y."/>
            <person name="Lorenzon L."/>
            <person name="Mandel J.R."/>
            <person name="Marage G."/>
            <person name="Marchand G."/>
            <person name="Marquand E."/>
            <person name="Bret-Mestries E."/>
            <person name="Morien E."/>
            <person name="Nambeesan S."/>
            <person name="Nguyen T."/>
            <person name="Pegot-Espagnet P."/>
            <person name="Pouilly N."/>
            <person name="Raftis F."/>
            <person name="Sallet E."/>
            <person name="Schiex T."/>
            <person name="Thomas J."/>
            <person name="Vandecasteele C."/>
            <person name="Vares D."/>
            <person name="Vear F."/>
            <person name="Vautrin S."/>
            <person name="Crespi M."/>
            <person name="Mangin B."/>
            <person name="Burke J.M."/>
            <person name="Salse J."/>
            <person name="Munos S."/>
            <person name="Vincourt P."/>
            <person name="Rieseberg L.H."/>
            <person name="Langlade N.B."/>
        </authorList>
    </citation>
    <scope>NUCLEOTIDE SEQUENCE [LARGE SCALE GENOMIC DNA]</scope>
    <source>
        <strain evidence="5">cv. SF193</strain>
        <tissue evidence="3">Leaves</tissue>
    </source>
</reference>
<dbReference type="Gramene" id="mRNA:HanXRQr2_Chr01g0017121">
    <property type="protein sequence ID" value="CDS:HanXRQr2_Chr01g0017121.1"/>
    <property type="gene ID" value="HanXRQr2_Chr01g0017121"/>
</dbReference>
<feature type="region of interest" description="Disordered" evidence="1">
    <location>
        <begin position="1"/>
        <end position="108"/>
    </location>
</feature>
<reference evidence="4" key="2">
    <citation type="submission" date="2017-02" db="EMBL/GenBank/DDBJ databases">
        <title>Sunflower complete genome.</title>
        <authorList>
            <person name="Langlade N."/>
            <person name="Munos S."/>
        </authorList>
    </citation>
    <scope>NUCLEOTIDE SEQUENCE [LARGE SCALE GENOMIC DNA]</scope>
    <source>
        <tissue evidence="4">Leaves</tissue>
    </source>
</reference>
<feature type="compositionally biased region" description="Basic residues" evidence="1">
    <location>
        <begin position="84"/>
        <end position="94"/>
    </location>
</feature>
<feature type="compositionally biased region" description="Pro residues" evidence="1">
    <location>
        <begin position="71"/>
        <end position="83"/>
    </location>
</feature>
<sequence>MIEPLDFSIQLPPSQPPVTTTDQDPPLPMFLFVHPSQPPQQPPQQPFPPVNTNQDSDPKTKLTMSLYSTPPQQPPQLPLPPPHAPRRNRRKPSHAPREGKSPIIAPPFPWATDHRAQVHNLNYLTENQITTISGDVECKRCEKRYKIEYNLEQKYQQVSSYVAMHMHEFHDRAPKKWMSPTLPTCKFCHQENCVKPVMKKKKGINWLFLFLGELVGCCTLAQLKYFCKHTGNHRTGAKDRVLFLTYLELCKQVSPDRWTL</sequence>
<protein>
    <recommendedName>
        <fullName evidence="2">DUF7086 domain-containing protein</fullName>
    </recommendedName>
</protein>
<dbReference type="Pfam" id="PF23324">
    <property type="entry name" value="DUF7086"/>
    <property type="match status" value="1"/>
</dbReference>
<gene>
    <name evidence="4" type="ORF">HannXRQ_Chr01g0011521</name>
    <name evidence="3" type="ORF">HanXRQr2_Chr01g0017121</name>
</gene>
<evidence type="ECO:0000259" key="2">
    <source>
        <dbReference type="Pfam" id="PF23324"/>
    </source>
</evidence>
<feature type="domain" description="DUF7086" evidence="2">
    <location>
        <begin position="121"/>
        <end position="253"/>
    </location>
</feature>
<dbReference type="Proteomes" id="UP000215914">
    <property type="component" value="Chromosome 1"/>
</dbReference>
<dbReference type="AlphaFoldDB" id="A0A251VMK8"/>
<evidence type="ECO:0000256" key="1">
    <source>
        <dbReference type="SAM" id="MobiDB-lite"/>
    </source>
</evidence>
<dbReference type="InParanoid" id="A0A251VMK8"/>
<dbReference type="OMA" id="LPNCETC"/>
<accession>A0A251VMK8</accession>
<evidence type="ECO:0000313" key="5">
    <source>
        <dbReference type="Proteomes" id="UP000215914"/>
    </source>
</evidence>
<reference evidence="3" key="3">
    <citation type="submission" date="2020-06" db="EMBL/GenBank/DDBJ databases">
        <title>Helianthus annuus Genome sequencing and assembly Release 2.</title>
        <authorList>
            <person name="Gouzy J."/>
            <person name="Langlade N."/>
            <person name="Munos S."/>
        </authorList>
    </citation>
    <scope>NUCLEOTIDE SEQUENCE</scope>
    <source>
        <tissue evidence="3">Leaves</tissue>
    </source>
</reference>
<organism evidence="4 5">
    <name type="scientific">Helianthus annuus</name>
    <name type="common">Common sunflower</name>
    <dbReference type="NCBI Taxonomy" id="4232"/>
    <lineage>
        <taxon>Eukaryota</taxon>
        <taxon>Viridiplantae</taxon>
        <taxon>Streptophyta</taxon>
        <taxon>Embryophyta</taxon>
        <taxon>Tracheophyta</taxon>
        <taxon>Spermatophyta</taxon>
        <taxon>Magnoliopsida</taxon>
        <taxon>eudicotyledons</taxon>
        <taxon>Gunneridae</taxon>
        <taxon>Pentapetalae</taxon>
        <taxon>asterids</taxon>
        <taxon>campanulids</taxon>
        <taxon>Asterales</taxon>
        <taxon>Asteraceae</taxon>
        <taxon>Asteroideae</taxon>
        <taxon>Heliantheae alliance</taxon>
        <taxon>Heliantheae</taxon>
        <taxon>Helianthus</taxon>
    </lineage>
</organism>
<feature type="compositionally biased region" description="Pro residues" evidence="1">
    <location>
        <begin position="36"/>
        <end position="49"/>
    </location>
</feature>
<keyword evidence="5" id="KW-1185">Reference proteome</keyword>
<dbReference type="InterPro" id="IPR055513">
    <property type="entry name" value="DUF7086"/>
</dbReference>
<dbReference type="OrthoDB" id="1900495at2759"/>
<proteinExistence type="predicted"/>
<name>A0A251VMK8_HELAN</name>
<dbReference type="EMBL" id="MNCJ02000316">
    <property type="protein sequence ID" value="KAF5821700.1"/>
    <property type="molecule type" value="Genomic_DNA"/>
</dbReference>
<dbReference type="PANTHER" id="PTHR34272:SF1">
    <property type="entry name" value="EXPRESSED PROTEIN"/>
    <property type="match status" value="1"/>
</dbReference>
<dbReference type="EMBL" id="CM007890">
    <property type="protein sequence ID" value="OTG36798.1"/>
    <property type="molecule type" value="Genomic_DNA"/>
</dbReference>